<proteinExistence type="predicted"/>
<sequence>MLDIDKQRLGVGGCTHDGDISQAQILSEPKGLQSMDATCLPAPHGRLPVELLMMVKENIPISDLRTHVCFHHTCRTVAALYGDPEEEEEFWTKSCRSVGITVIDDDETYKGVAFDCISQDGFCSHPGCGEALLHKNAVAIEKCKEMWSPLDNDERKTYRPEGAHDFENIESNSVFTFVGFHGREDFRIPSDCEDPFDWDGFMKDVPPDPNWPYWEKKSDNLLCQHPLVLHSFATFPPLRKMSIGYGQAMEVINESGEFPRVPPELNDAPEGITVKLIVENILNQQDKELYVVQLRALLKGSFTESWAPYETRDLDRTLDRSHTLRGLWQYSPPQFNSQIMRDKALPMRERPLPDNILSITENGLQGIVSRPRCPTLGPTTTSSNSLSELQFPIPKSQYGPTKKATTCWNTMVDPNEQPETSMDDFGDWFLPQPPEATTSSDAKPRKNLLHLIREEKEKWLETHEIFLSGPCGRLPIELMTMVKNYIPISDLRTHVCLYHTCQAVATLYGPPDDQEMFWYRSCRSTGITVCNTDETYKALAFRCISQDGFCSHPNCGGSLLERNVAQVNQWKDVWDPEDPYECKTYLDQQGSFGVWDSEVHEDRFLETTSNPVFGLIDFSDEGPEQTRIYEECLEWDGILRDPSTNPSSRSPATLVINHPLVLHSMATFPPLHTMWIGFGEEYNLKFCHDITLMINDAHEGVTVKHVLSEILSRLDDNLYVGQLRTMLQGSFKAPVQSLEEKGFSTSAIMEGCDTLRELLDTSGATWAGFQLRAADAQIPYFMQTFTFPPSTTPTLQDDRAKEPQDHEEDGV</sequence>
<accession>A0AAD5V8C4</accession>
<evidence type="ECO:0000256" key="1">
    <source>
        <dbReference type="SAM" id="MobiDB-lite"/>
    </source>
</evidence>
<evidence type="ECO:0008006" key="4">
    <source>
        <dbReference type="Google" id="ProtNLM"/>
    </source>
</evidence>
<keyword evidence="3" id="KW-1185">Reference proteome</keyword>
<dbReference type="EMBL" id="JANAWD010000103">
    <property type="protein sequence ID" value="KAJ3487049.1"/>
    <property type="molecule type" value="Genomic_DNA"/>
</dbReference>
<evidence type="ECO:0000313" key="2">
    <source>
        <dbReference type="EMBL" id="KAJ3487049.1"/>
    </source>
</evidence>
<protein>
    <recommendedName>
        <fullName evidence="4">F-box domain-containing protein</fullName>
    </recommendedName>
</protein>
<name>A0AAD5V8C4_9APHY</name>
<dbReference type="Proteomes" id="UP001212997">
    <property type="component" value="Unassembled WGS sequence"/>
</dbReference>
<comment type="caution">
    <text evidence="2">The sequence shown here is derived from an EMBL/GenBank/DDBJ whole genome shotgun (WGS) entry which is preliminary data.</text>
</comment>
<dbReference type="AlphaFoldDB" id="A0AAD5V8C4"/>
<reference evidence="2" key="1">
    <citation type="submission" date="2022-07" db="EMBL/GenBank/DDBJ databases">
        <title>Genome Sequence of Physisporinus lineatus.</title>
        <authorList>
            <person name="Buettner E."/>
        </authorList>
    </citation>
    <scope>NUCLEOTIDE SEQUENCE</scope>
    <source>
        <strain evidence="2">VT162</strain>
    </source>
</reference>
<organism evidence="2 3">
    <name type="scientific">Meripilus lineatus</name>
    <dbReference type="NCBI Taxonomy" id="2056292"/>
    <lineage>
        <taxon>Eukaryota</taxon>
        <taxon>Fungi</taxon>
        <taxon>Dikarya</taxon>
        <taxon>Basidiomycota</taxon>
        <taxon>Agaricomycotina</taxon>
        <taxon>Agaricomycetes</taxon>
        <taxon>Polyporales</taxon>
        <taxon>Meripilaceae</taxon>
        <taxon>Meripilus</taxon>
    </lineage>
</organism>
<feature type="region of interest" description="Disordered" evidence="1">
    <location>
        <begin position="788"/>
        <end position="811"/>
    </location>
</feature>
<evidence type="ECO:0000313" key="3">
    <source>
        <dbReference type="Proteomes" id="UP001212997"/>
    </source>
</evidence>
<gene>
    <name evidence="2" type="ORF">NLI96_g3793</name>
</gene>